<name>A0A6N2V284_CLOIN</name>
<protein>
    <submittedName>
        <fullName evidence="1">Uncharacterized protein</fullName>
    </submittedName>
</protein>
<proteinExistence type="predicted"/>
<organism evidence="1">
    <name type="scientific">Clostridium innocuum</name>
    <dbReference type="NCBI Taxonomy" id="1522"/>
    <lineage>
        <taxon>Bacteria</taxon>
        <taxon>Bacillati</taxon>
        <taxon>Bacillota</taxon>
        <taxon>Clostridia</taxon>
        <taxon>Eubacteriales</taxon>
        <taxon>Clostridiaceae</taxon>
        <taxon>Clostridium</taxon>
    </lineage>
</organism>
<dbReference type="EMBL" id="CACRTE010000029">
    <property type="protein sequence ID" value="VYT24554.1"/>
    <property type="molecule type" value="Genomic_DNA"/>
</dbReference>
<dbReference type="AlphaFoldDB" id="A0A6N2V284"/>
<accession>A0A6N2V284</accession>
<sequence length="48" mass="5690">MMNLNTIKTRKLSLCYREKACFSISLSIIRKNTYNSPMMNDFPTTWIL</sequence>
<reference evidence="1" key="1">
    <citation type="submission" date="2019-11" db="EMBL/GenBank/DDBJ databases">
        <authorList>
            <person name="Feng L."/>
        </authorList>
    </citation>
    <scope>NUCLEOTIDE SEQUENCE</scope>
    <source>
        <strain evidence="1">CinnocuumLFYP12</strain>
    </source>
</reference>
<gene>
    <name evidence="1" type="ORF">CILFYP12_02128</name>
</gene>
<evidence type="ECO:0000313" key="1">
    <source>
        <dbReference type="EMBL" id="VYT24554.1"/>
    </source>
</evidence>